<accession>A0A418V8Z2</accession>
<feature type="domain" description="N-acetyltransferase" evidence="1">
    <location>
        <begin position="9"/>
        <end position="169"/>
    </location>
</feature>
<protein>
    <submittedName>
        <fullName evidence="2">N-acetyltransferase</fullName>
    </submittedName>
</protein>
<dbReference type="InterPro" id="IPR051531">
    <property type="entry name" value="N-acetyltransferase"/>
</dbReference>
<dbReference type="InterPro" id="IPR000182">
    <property type="entry name" value="GNAT_dom"/>
</dbReference>
<evidence type="ECO:0000313" key="3">
    <source>
        <dbReference type="Proteomes" id="UP000286287"/>
    </source>
</evidence>
<gene>
    <name evidence="2" type="ORF">D3875_14575</name>
</gene>
<comment type="caution">
    <text evidence="2">The sequence shown here is derived from an EMBL/GenBank/DDBJ whole genome shotgun (WGS) entry which is preliminary data.</text>
</comment>
<dbReference type="OrthoDB" id="9785602at2"/>
<name>A0A418V8Z2_9DEIO</name>
<reference evidence="2 3" key="1">
    <citation type="submission" date="2018-09" db="EMBL/GenBank/DDBJ databases">
        <authorList>
            <person name="Zhu H."/>
        </authorList>
    </citation>
    <scope>NUCLEOTIDE SEQUENCE [LARGE SCALE GENOMIC DNA]</scope>
    <source>
        <strain evidence="2 3">K2S05-167</strain>
    </source>
</reference>
<dbReference type="EMBL" id="QYUJ01000014">
    <property type="protein sequence ID" value="RJF72585.1"/>
    <property type="molecule type" value="Genomic_DNA"/>
</dbReference>
<dbReference type="GO" id="GO:0016747">
    <property type="term" value="F:acyltransferase activity, transferring groups other than amino-acyl groups"/>
    <property type="evidence" value="ECO:0007669"/>
    <property type="project" value="InterPro"/>
</dbReference>
<keyword evidence="2" id="KW-0808">Transferase</keyword>
<dbReference type="Proteomes" id="UP000286287">
    <property type="component" value="Unassembled WGS sequence"/>
</dbReference>
<dbReference type="PANTHER" id="PTHR43792:SF1">
    <property type="entry name" value="N-ACETYLTRANSFERASE DOMAIN-CONTAINING PROTEIN"/>
    <property type="match status" value="1"/>
</dbReference>
<dbReference type="Gene3D" id="3.40.630.30">
    <property type="match status" value="1"/>
</dbReference>
<organism evidence="2 3">
    <name type="scientific">Deinococcus cavernae</name>
    <dbReference type="NCBI Taxonomy" id="2320857"/>
    <lineage>
        <taxon>Bacteria</taxon>
        <taxon>Thermotogati</taxon>
        <taxon>Deinococcota</taxon>
        <taxon>Deinococci</taxon>
        <taxon>Deinococcales</taxon>
        <taxon>Deinococcaceae</taxon>
        <taxon>Deinococcus</taxon>
    </lineage>
</organism>
<dbReference type="RefSeq" id="WP_119764861.1">
    <property type="nucleotide sequence ID" value="NZ_QYUJ01000014.1"/>
</dbReference>
<dbReference type="PANTHER" id="PTHR43792">
    <property type="entry name" value="GNAT FAMILY, PUTATIVE (AFU_ORTHOLOGUE AFUA_3G00765)-RELATED-RELATED"/>
    <property type="match status" value="1"/>
</dbReference>
<proteinExistence type="predicted"/>
<evidence type="ECO:0000313" key="2">
    <source>
        <dbReference type="EMBL" id="RJF72585.1"/>
    </source>
</evidence>
<dbReference type="Pfam" id="PF13302">
    <property type="entry name" value="Acetyltransf_3"/>
    <property type="match status" value="1"/>
</dbReference>
<sequence>MTTLSTLRLTVRPLTQEDLPALVTYRNDPEVARYQGWALPYTPAMAQGLLSDNPLGVEGWVQRAIALKNGELIGDLALNRRGPQAEFGVTLSRHAQGHGYASEAIRALIHFAFHELNLHRVHASIDPRNQAVAGLLRHVGFRHEGTHLKSYCLRGEWTDDAIYAVLQEEWRA</sequence>
<dbReference type="InterPro" id="IPR016181">
    <property type="entry name" value="Acyl_CoA_acyltransferase"/>
</dbReference>
<evidence type="ECO:0000259" key="1">
    <source>
        <dbReference type="PROSITE" id="PS51186"/>
    </source>
</evidence>
<dbReference type="SUPFAM" id="SSF55729">
    <property type="entry name" value="Acyl-CoA N-acyltransferases (Nat)"/>
    <property type="match status" value="1"/>
</dbReference>
<dbReference type="PROSITE" id="PS51186">
    <property type="entry name" value="GNAT"/>
    <property type="match status" value="1"/>
</dbReference>
<keyword evidence="3" id="KW-1185">Reference proteome</keyword>
<dbReference type="AlphaFoldDB" id="A0A418V8Z2"/>